<dbReference type="Proteomes" id="UP001221142">
    <property type="component" value="Unassembled WGS sequence"/>
</dbReference>
<feature type="region of interest" description="Disordered" evidence="1">
    <location>
        <begin position="36"/>
        <end position="106"/>
    </location>
</feature>
<dbReference type="AlphaFoldDB" id="A0AAD7F9F7"/>
<evidence type="ECO:0000256" key="1">
    <source>
        <dbReference type="SAM" id="MobiDB-lite"/>
    </source>
</evidence>
<dbReference type="PANTHER" id="PTHR33104:SF2">
    <property type="entry name" value="CXC3 LIKE CYSTEINE CLUSTER DOMAIN-CONTAINING PROTEIN"/>
    <property type="match status" value="1"/>
</dbReference>
<dbReference type="InterPro" id="IPR041457">
    <property type="entry name" value="CxC2_KDZ-assoc"/>
</dbReference>
<organism evidence="3 4">
    <name type="scientific">Roridomyces roridus</name>
    <dbReference type="NCBI Taxonomy" id="1738132"/>
    <lineage>
        <taxon>Eukaryota</taxon>
        <taxon>Fungi</taxon>
        <taxon>Dikarya</taxon>
        <taxon>Basidiomycota</taxon>
        <taxon>Agaricomycotina</taxon>
        <taxon>Agaricomycetes</taxon>
        <taxon>Agaricomycetidae</taxon>
        <taxon>Agaricales</taxon>
        <taxon>Marasmiineae</taxon>
        <taxon>Mycenaceae</taxon>
        <taxon>Roridomyces</taxon>
    </lineage>
</organism>
<evidence type="ECO:0000259" key="2">
    <source>
        <dbReference type="Pfam" id="PF18803"/>
    </source>
</evidence>
<feature type="domain" description="CxC2-like cysteine cluster KDZ transposase-associated" evidence="2">
    <location>
        <begin position="165"/>
        <end position="273"/>
    </location>
</feature>
<dbReference type="InterPro" id="IPR040521">
    <property type="entry name" value="KDZ"/>
</dbReference>
<dbReference type="EMBL" id="JARKIF010000053">
    <property type="protein sequence ID" value="KAJ7606921.1"/>
    <property type="molecule type" value="Genomic_DNA"/>
</dbReference>
<sequence>MSVANVMGIPSEHEPITTYLPRISEDNRRVYYDAFTIDPPSPVKRQRRDLQAAHASQGSQPAAAVPPPSFPDVDPGQYMMDCIPEDDDGQAEPAATRTNAPRVYKPSDPALHRFRAVRDEYLQELLRREGCCTKEDITNICGVCKKPADAPLTWNGHYFEKTTPKAIGLRVQLGHPPGTPCLTPRRLHHGFVVLHTNGVHEVDVYICDCERACHAGPAHIQMLRAGWFPATDDLPRTCATFECLDLFTTMTLQAKTTTYDFYGVLQKLTDNTGGKVADRYAPLLRMVREWAHLQMLKRGGMAHEAGGVDATTAGALAVNTSPADQFLYISFIAIDACFRLKRRMISNEIKDPSLGPGWSYFVESAPYREHLRGATDQKEMSTCSGLAALDHANTKFSRGYSSTGVGMGVCARHEFVQPTGVGDLQKGERYVNMDYIFASLLRHTDPRLFRIVSYDIVCQWWKNLVDRLKELPPLVRIASVMRLMRFWRFVIPKMHIQGHMMDCQITYSLNYIPGSAQTDGEGIERPWANFGSIANSTREMGPGSREDVLNHHMGYWNWQKLIGLADRLRTRLDRAESEYAAQLEGFTEFSQRQRERVPDWQLMVDKWEADPQGAPNPYKSSKRKMSEKEVLLQLEREDAERVKAGIPTIHNVSPSSFLAAGLEVEDEQRRVRVQIQMKRARTTAQDIDIAALRRKLARHVARLRLLQQTYTPASILALNAREAPEDEQVEDEPLFLPSALSVEQRRAEPLAGLAVMEDMMRDAQCECAIDDLRRQLTVKSRLLTYKRVEARHQGMNTRARSIVNRNEVKIRLHSEKYQAAWEAKRRLCGGDPTKVGWGLLRREDVRCMEDAAEVERSAASRKAKEDRRRAREAELQEIGEMLPPREDEGTPDREAVERGGESVRRVSWIWTGADSGNEDLDEALRIEWCKANARTRRWREEIRLLEEEQRRLPIALMWQSRLWENRVRKVPVGVWDVEFAEGGVAYALKQAAIFRDLAERAEATRTEIRRGKGRARQRVREDEIDVGGIWGDENVTGLDQDEEELEECRGGLPDEEHILAGGEDD</sequence>
<keyword evidence="4" id="KW-1185">Reference proteome</keyword>
<dbReference type="Pfam" id="PF18803">
    <property type="entry name" value="CxC2"/>
    <property type="match status" value="1"/>
</dbReference>
<evidence type="ECO:0000313" key="3">
    <source>
        <dbReference type="EMBL" id="KAJ7606921.1"/>
    </source>
</evidence>
<feature type="region of interest" description="Disordered" evidence="1">
    <location>
        <begin position="1040"/>
        <end position="1065"/>
    </location>
</feature>
<accession>A0AAD7F9F7</accession>
<gene>
    <name evidence="3" type="ORF">FB45DRAFT_1011540</name>
</gene>
<dbReference type="Pfam" id="PF18758">
    <property type="entry name" value="KDZ"/>
    <property type="match status" value="1"/>
</dbReference>
<name>A0AAD7F9F7_9AGAR</name>
<dbReference type="PANTHER" id="PTHR33104">
    <property type="entry name" value="SI:DKEY-29D5.2"/>
    <property type="match status" value="1"/>
</dbReference>
<proteinExistence type="predicted"/>
<protein>
    <recommendedName>
        <fullName evidence="2">CxC2-like cysteine cluster KDZ transposase-associated domain-containing protein</fullName>
    </recommendedName>
</protein>
<reference evidence="3" key="1">
    <citation type="submission" date="2023-03" db="EMBL/GenBank/DDBJ databases">
        <title>Massive genome expansion in bonnet fungi (Mycena s.s.) driven by repeated elements and novel gene families across ecological guilds.</title>
        <authorList>
            <consortium name="Lawrence Berkeley National Laboratory"/>
            <person name="Harder C.B."/>
            <person name="Miyauchi S."/>
            <person name="Viragh M."/>
            <person name="Kuo A."/>
            <person name="Thoen E."/>
            <person name="Andreopoulos B."/>
            <person name="Lu D."/>
            <person name="Skrede I."/>
            <person name="Drula E."/>
            <person name="Henrissat B."/>
            <person name="Morin E."/>
            <person name="Kohler A."/>
            <person name="Barry K."/>
            <person name="LaButti K."/>
            <person name="Morin E."/>
            <person name="Salamov A."/>
            <person name="Lipzen A."/>
            <person name="Mereny Z."/>
            <person name="Hegedus B."/>
            <person name="Baldrian P."/>
            <person name="Stursova M."/>
            <person name="Weitz H."/>
            <person name="Taylor A."/>
            <person name="Grigoriev I.V."/>
            <person name="Nagy L.G."/>
            <person name="Martin F."/>
            <person name="Kauserud H."/>
        </authorList>
    </citation>
    <scope>NUCLEOTIDE SEQUENCE</scope>
    <source>
        <strain evidence="3">9284</strain>
    </source>
</reference>
<evidence type="ECO:0000313" key="4">
    <source>
        <dbReference type="Proteomes" id="UP001221142"/>
    </source>
</evidence>
<feature type="compositionally biased region" description="Basic and acidic residues" evidence="1">
    <location>
        <begin position="1047"/>
        <end position="1058"/>
    </location>
</feature>
<comment type="caution">
    <text evidence="3">The sequence shown here is derived from an EMBL/GenBank/DDBJ whole genome shotgun (WGS) entry which is preliminary data.</text>
</comment>